<dbReference type="AlphaFoldDB" id="A0A9W4I3X7"/>
<dbReference type="PANTHER" id="PTHR42034">
    <property type="entry name" value="CHROMOSOME 7, WHOLE GENOME SHOTGUN SEQUENCE-RELATED"/>
    <property type="match status" value="1"/>
</dbReference>
<gene>
    <name evidence="1" type="ORF">POLS_LOCUS8398</name>
</gene>
<dbReference type="Gene3D" id="3.30.559.30">
    <property type="entry name" value="Nonribosomal peptide synthetase, condensation domain"/>
    <property type="match status" value="1"/>
</dbReference>
<evidence type="ECO:0000313" key="1">
    <source>
        <dbReference type="EMBL" id="CAG8234380.1"/>
    </source>
</evidence>
<dbReference type="OrthoDB" id="1862401at2759"/>
<accession>A0A9W4I3X7</accession>
<dbReference type="Gene3D" id="3.30.559.10">
    <property type="entry name" value="Chloramphenicol acetyltransferase-like domain"/>
    <property type="match status" value="1"/>
</dbReference>
<dbReference type="PANTHER" id="PTHR42034:SF2">
    <property type="entry name" value="ACYL-COA-DEPENDENT ACYLTRANSFERASE MAC1"/>
    <property type="match status" value="1"/>
</dbReference>
<dbReference type="EMBL" id="CAJVOS010000060">
    <property type="protein sequence ID" value="CAG8234380.1"/>
    <property type="molecule type" value="Genomic_DNA"/>
</dbReference>
<evidence type="ECO:0000313" key="2">
    <source>
        <dbReference type="Proteomes" id="UP001153618"/>
    </source>
</evidence>
<reference evidence="1" key="1">
    <citation type="submission" date="2021-07" db="EMBL/GenBank/DDBJ databases">
        <authorList>
            <person name="Branca A.L. A."/>
        </authorList>
    </citation>
    <scope>NUCLEOTIDE SEQUENCE</scope>
</reference>
<comment type="caution">
    <text evidence="1">The sequence shown here is derived from an EMBL/GenBank/DDBJ whole genome shotgun (WGS) entry which is preliminary data.</text>
</comment>
<keyword evidence="2" id="KW-1185">Reference proteome</keyword>
<dbReference type="InterPro" id="IPR023213">
    <property type="entry name" value="CAT-like_dom_sf"/>
</dbReference>
<sequence length="569" mass="63569">MCKQHCVFPLFEGSTMVSVSSCVYLTSPNPREVWFRISTLPYSVQTITHYCAPTHSLIMAPTVQQPTTHIPETEVPRIDGGTWKRVQQGTWTRPCSGGETGVSYNQNVRDGHTELSIQIPFNVDLSTSELIQRFRNAWLVSHSRTPEIAVQLSTGTELPQMMKYEVLHTDAEAAQWMQETFRVVTDQSAADVVNMTYSRRLPTKGKRNMMYLVTGPHADPENPTQHTLVWNLSHAVADVYSIVQFVNQFLKAVTQVAGDRDYSVSQIDYSGVLDRLPISPLTPYQEQYKPNREQIQKAIAEAARQGDLYTSKIGQSVAMYPEEDIAEREHKTHCIRLQYSLEQSRALLAQLREEKLSITFATAAATVLAVKQTYAKGHETGALLGMTRNARRWVDTNGKSGGKIPAAADCVFLWIPFEQHWFQGSTRDSVLHIARAIRKELGPHLVSPHYISSMNFTSARAVEGLAAATEPSAAPCAPGFSPQGALGLERQFKSPTASLEVHDFIHTGRQINDSAWVGMFSLWDRITLSIGFDGKYYDPAGMDTFMALTKSNLASLIPRRFKRGVTSRL</sequence>
<proteinExistence type="predicted"/>
<organism evidence="1 2">
    <name type="scientific">Penicillium olsonii</name>
    <dbReference type="NCBI Taxonomy" id="99116"/>
    <lineage>
        <taxon>Eukaryota</taxon>
        <taxon>Fungi</taxon>
        <taxon>Dikarya</taxon>
        <taxon>Ascomycota</taxon>
        <taxon>Pezizomycotina</taxon>
        <taxon>Eurotiomycetes</taxon>
        <taxon>Eurotiomycetidae</taxon>
        <taxon>Eurotiales</taxon>
        <taxon>Aspergillaceae</taxon>
        <taxon>Penicillium</taxon>
    </lineage>
</organism>
<name>A0A9W4I3X7_PENOL</name>
<protein>
    <submittedName>
        <fullName evidence="1">Uncharacterized protein</fullName>
    </submittedName>
</protein>
<dbReference type="Proteomes" id="UP001153618">
    <property type="component" value="Unassembled WGS sequence"/>
</dbReference>